<keyword evidence="1" id="KW-0472">Membrane</keyword>
<gene>
    <name evidence="3" type="ORF">EXN66_Car001153</name>
</gene>
<sequence length="147" mass="16421">MPPLLIWIFSFGLQTYGSTQAINCAVTQDAGGTCYSVTQFSGTDCYYSWTNGTGHVVANHAAKMEYLVVTQNISTLTTNRCLKEIHYIRDCISEGIRREVTCSSIHISYWIMMIIVAAVLLVGPIIYFVSYRKGHCYTPVMSNVEAQ</sequence>
<accession>A0A6G1QZ64</accession>
<keyword evidence="1" id="KW-0812">Transmembrane</keyword>
<feature type="transmembrane region" description="Helical" evidence="1">
    <location>
        <begin position="107"/>
        <end position="129"/>
    </location>
</feature>
<keyword evidence="1" id="KW-1133">Transmembrane helix</keyword>
<protein>
    <submittedName>
        <fullName evidence="3">Uncharacterized protein</fullName>
    </submittedName>
</protein>
<feature type="signal peptide" evidence="2">
    <location>
        <begin position="1"/>
        <end position="21"/>
    </location>
</feature>
<reference evidence="3 4" key="1">
    <citation type="submission" date="2019-02" db="EMBL/GenBank/DDBJ databases">
        <title>Opniocepnalus argus genome.</title>
        <authorList>
            <person name="Zhou C."/>
            <person name="Xiao S."/>
        </authorList>
    </citation>
    <scope>NUCLEOTIDE SEQUENCE [LARGE SCALE GENOMIC DNA]</scope>
    <source>
        <strain evidence="3">OARG1902GOOAL</strain>
        <tissue evidence="3">Muscle</tissue>
    </source>
</reference>
<proteinExistence type="predicted"/>
<dbReference type="Proteomes" id="UP000503349">
    <property type="component" value="Chromosome 1"/>
</dbReference>
<evidence type="ECO:0000256" key="1">
    <source>
        <dbReference type="SAM" id="Phobius"/>
    </source>
</evidence>
<evidence type="ECO:0000313" key="4">
    <source>
        <dbReference type="Proteomes" id="UP000503349"/>
    </source>
</evidence>
<evidence type="ECO:0000256" key="2">
    <source>
        <dbReference type="SAM" id="SignalP"/>
    </source>
</evidence>
<feature type="chain" id="PRO_5026001331" evidence="2">
    <location>
        <begin position="22"/>
        <end position="147"/>
    </location>
</feature>
<keyword evidence="2" id="KW-0732">Signal</keyword>
<keyword evidence="4" id="KW-1185">Reference proteome</keyword>
<reference evidence="4" key="2">
    <citation type="submission" date="2019-02" db="EMBL/GenBank/DDBJ databases">
        <title>Opniocepnalus argus Var Kimnra genome.</title>
        <authorList>
            <person name="Zhou C."/>
            <person name="Xiao S."/>
        </authorList>
    </citation>
    <scope>NUCLEOTIDE SEQUENCE [LARGE SCALE GENOMIC DNA]</scope>
</reference>
<evidence type="ECO:0000313" key="3">
    <source>
        <dbReference type="EMBL" id="KAF3707980.1"/>
    </source>
</evidence>
<organism evidence="3 4">
    <name type="scientific">Channa argus</name>
    <name type="common">Northern snakehead</name>
    <name type="synonym">Ophicephalus argus</name>
    <dbReference type="NCBI Taxonomy" id="215402"/>
    <lineage>
        <taxon>Eukaryota</taxon>
        <taxon>Metazoa</taxon>
        <taxon>Chordata</taxon>
        <taxon>Craniata</taxon>
        <taxon>Vertebrata</taxon>
        <taxon>Euteleostomi</taxon>
        <taxon>Actinopterygii</taxon>
        <taxon>Neopterygii</taxon>
        <taxon>Teleostei</taxon>
        <taxon>Neoteleostei</taxon>
        <taxon>Acanthomorphata</taxon>
        <taxon>Anabantaria</taxon>
        <taxon>Anabantiformes</taxon>
        <taxon>Channoidei</taxon>
        <taxon>Channidae</taxon>
        <taxon>Channa</taxon>
    </lineage>
</organism>
<dbReference type="EMBL" id="CM015712">
    <property type="protein sequence ID" value="KAF3707980.1"/>
    <property type="molecule type" value="Genomic_DNA"/>
</dbReference>
<name>A0A6G1QZ64_CHAAH</name>
<dbReference type="AlphaFoldDB" id="A0A6G1QZ64"/>